<geneLocation type="plastid" evidence="8"/>
<evidence type="ECO:0000256" key="7">
    <source>
        <dbReference type="RuleBase" id="RU362044"/>
    </source>
</evidence>
<proteinExistence type="inferred from homology"/>
<dbReference type="PANTHER" id="PTHR30188:SF4">
    <property type="entry name" value="PROTEIN TRIGALACTOSYLDIACYLGLYCEROL 1, CHLOROPLASTIC"/>
    <property type="match status" value="1"/>
</dbReference>
<dbReference type="AlphaFoldDB" id="A0A8E7PGV4"/>
<evidence type="ECO:0000313" key="8">
    <source>
        <dbReference type="EMBL" id="QVY58137.1"/>
    </source>
</evidence>
<accession>A0A8E7PGV4</accession>
<keyword evidence="3" id="KW-0813">Transport</keyword>
<comment type="subcellular location">
    <subcellularLocation>
        <location evidence="1">Membrane</location>
        <topology evidence="1">Multi-pass membrane protein</topology>
    </subcellularLocation>
</comment>
<dbReference type="InterPro" id="IPR030802">
    <property type="entry name" value="Permease_MalE"/>
</dbReference>
<name>A0A8E7PGV4_9FLOR</name>
<sequence length="261" mass="29122">MIFQLNYNIFFNYAIKLYNATKCKLSKFRNVNIEYQVILETMLIVGPGSLTISLITAFFVGMVFSLQIVKEFLYLNAINLIGAILTISFIRELSPVLTSVIVIGRIGSYFTSELATMTVTQQIDALYLLNTQPFIYLIFPKILACIFMLPLLNFLCFVTSIASSIFICFTLYGIDPIILLSSSFESLLLSDLVKSLFKTIIFGFIISIISCLWGLLAKGGAKGVGKYTTASVVTSLLAIFICDFILSYFMFNKLDSAIKSL</sequence>
<feature type="transmembrane region" description="Helical" evidence="7">
    <location>
        <begin position="134"/>
        <end position="158"/>
    </location>
</feature>
<reference evidence="8" key="1">
    <citation type="submission" date="2019-07" db="EMBL/GenBank/DDBJ databases">
        <authorList>
            <person name="Zhang J."/>
            <person name="Liu T."/>
        </authorList>
    </citation>
    <scope>NUCLEOTIDE SEQUENCE</scope>
</reference>
<evidence type="ECO:0008006" key="9">
    <source>
        <dbReference type="Google" id="ProtNLM"/>
    </source>
</evidence>
<dbReference type="GO" id="GO:0043190">
    <property type="term" value="C:ATP-binding cassette (ABC) transporter complex"/>
    <property type="evidence" value="ECO:0007669"/>
    <property type="project" value="InterPro"/>
</dbReference>
<protein>
    <recommendedName>
        <fullName evidence="9">Ycf63</fullName>
    </recommendedName>
</protein>
<dbReference type="GO" id="GO:0005548">
    <property type="term" value="F:phospholipid transporter activity"/>
    <property type="evidence" value="ECO:0007669"/>
    <property type="project" value="TreeGrafter"/>
</dbReference>
<feature type="transmembrane region" description="Helical" evidence="7">
    <location>
        <begin position="228"/>
        <end position="251"/>
    </location>
</feature>
<dbReference type="NCBIfam" id="TIGR00056">
    <property type="entry name" value="MlaE family lipid ABC transporter permease subunit"/>
    <property type="match status" value="1"/>
</dbReference>
<evidence type="ECO:0000256" key="4">
    <source>
        <dbReference type="ARBA" id="ARBA00022692"/>
    </source>
</evidence>
<comment type="similarity">
    <text evidence="2 7">Belongs to the MlaE permease family.</text>
</comment>
<feature type="transmembrane region" description="Helical" evidence="7">
    <location>
        <begin position="165"/>
        <end position="184"/>
    </location>
</feature>
<evidence type="ECO:0000256" key="3">
    <source>
        <dbReference type="ARBA" id="ARBA00022448"/>
    </source>
</evidence>
<evidence type="ECO:0000256" key="5">
    <source>
        <dbReference type="ARBA" id="ARBA00022989"/>
    </source>
</evidence>
<feature type="transmembrane region" description="Helical" evidence="7">
    <location>
        <begin position="196"/>
        <end position="216"/>
    </location>
</feature>
<keyword evidence="6 7" id="KW-0472">Membrane</keyword>
<reference evidence="8" key="2">
    <citation type="journal article" date="2021" name="Genomics">
        <title>Comparative analysis of mitochondrial genomes of Nirvanini and Evacanthini (Hemiptera: Cicadellidae) reveals an explicit evolutionary relationship.</title>
        <authorList>
            <person name="Du Y."/>
            <person name="Liang Z."/>
            <person name="Dietrich C.H."/>
            <person name="Dai W."/>
        </authorList>
    </citation>
    <scope>NUCLEOTIDE SEQUENCE</scope>
</reference>
<dbReference type="InterPro" id="IPR003453">
    <property type="entry name" value="ABC_MlaE_roteobac"/>
</dbReference>
<keyword evidence="8" id="KW-0934">Plastid</keyword>
<keyword evidence="5 7" id="KW-1133">Transmembrane helix</keyword>
<dbReference type="Pfam" id="PF02405">
    <property type="entry name" value="MlaE"/>
    <property type="match status" value="1"/>
</dbReference>
<feature type="transmembrane region" description="Helical" evidence="7">
    <location>
        <begin position="37"/>
        <end position="60"/>
    </location>
</feature>
<dbReference type="PANTHER" id="PTHR30188">
    <property type="entry name" value="ABC TRANSPORTER PERMEASE PROTEIN-RELATED"/>
    <property type="match status" value="1"/>
</dbReference>
<feature type="transmembrane region" description="Helical" evidence="7">
    <location>
        <begin position="72"/>
        <end position="90"/>
    </location>
</feature>
<evidence type="ECO:0000256" key="1">
    <source>
        <dbReference type="ARBA" id="ARBA00004141"/>
    </source>
</evidence>
<evidence type="ECO:0000256" key="6">
    <source>
        <dbReference type="ARBA" id="ARBA00023136"/>
    </source>
</evidence>
<evidence type="ECO:0000256" key="2">
    <source>
        <dbReference type="ARBA" id="ARBA00007556"/>
    </source>
</evidence>
<dbReference type="EMBL" id="MN240357">
    <property type="protein sequence ID" value="QVY58137.1"/>
    <property type="molecule type" value="Genomic_DNA"/>
</dbReference>
<organism evidence="8">
    <name type="scientific">Eucheuma denticulatum</name>
    <dbReference type="NCBI Taxonomy" id="305493"/>
    <lineage>
        <taxon>Eukaryota</taxon>
        <taxon>Rhodophyta</taxon>
        <taxon>Florideophyceae</taxon>
        <taxon>Rhodymeniophycidae</taxon>
        <taxon>Gigartinales</taxon>
        <taxon>Solieriaceae</taxon>
        <taxon>Eucheuma</taxon>
    </lineage>
</organism>
<gene>
    <name evidence="8" type="primary">ycf63</name>
</gene>
<keyword evidence="4 7" id="KW-0812">Transmembrane</keyword>